<dbReference type="Proteomes" id="UP000460558">
    <property type="component" value="Unassembled WGS sequence"/>
</dbReference>
<keyword evidence="1" id="KW-0413">Isomerase</keyword>
<dbReference type="Pfam" id="PF07736">
    <property type="entry name" value="CM_1"/>
    <property type="match status" value="1"/>
</dbReference>
<proteinExistence type="predicted"/>
<keyword evidence="1" id="KW-0057">Aromatic amino acid biosynthesis</keyword>
<dbReference type="PANTHER" id="PTHR21164:SF0">
    <property type="entry name" value="CHORISMATE MUTASE AROH"/>
    <property type="match status" value="1"/>
</dbReference>
<comment type="caution">
    <text evidence="2">The sequence shown here is derived from an EMBL/GenBank/DDBJ whole genome shotgun (WGS) entry which is preliminary data.</text>
</comment>
<keyword evidence="3" id="KW-1185">Reference proteome</keyword>
<dbReference type="SUPFAM" id="SSF55298">
    <property type="entry name" value="YjgF-like"/>
    <property type="match status" value="1"/>
</dbReference>
<organism evidence="2 3">
    <name type="scientific">Streptomyces katsurahamanus</name>
    <dbReference type="NCBI Taxonomy" id="2577098"/>
    <lineage>
        <taxon>Bacteria</taxon>
        <taxon>Bacillati</taxon>
        <taxon>Actinomycetota</taxon>
        <taxon>Actinomycetes</taxon>
        <taxon>Kitasatosporales</taxon>
        <taxon>Streptomycetaceae</taxon>
        <taxon>Streptomyces</taxon>
    </lineage>
</organism>
<dbReference type="Gene3D" id="3.30.1330.40">
    <property type="entry name" value="RutC-like"/>
    <property type="match status" value="1"/>
</dbReference>
<dbReference type="EMBL" id="VDEQ01000362">
    <property type="protein sequence ID" value="MQS39716.1"/>
    <property type="molecule type" value="Genomic_DNA"/>
</dbReference>
<feature type="non-terminal residue" evidence="2">
    <location>
        <position position="57"/>
    </location>
</feature>
<gene>
    <name evidence="2" type="ORF">FFZ77_30280</name>
</gene>
<protein>
    <recommendedName>
        <fullName evidence="1">chorismate mutase</fullName>
        <ecNumber evidence="1">5.4.99.5</ecNumber>
    </recommendedName>
</protein>
<comment type="catalytic activity">
    <reaction evidence="1">
        <text>chorismate = prephenate</text>
        <dbReference type="Rhea" id="RHEA:13897"/>
        <dbReference type="ChEBI" id="CHEBI:29748"/>
        <dbReference type="ChEBI" id="CHEBI:29934"/>
        <dbReference type="EC" id="5.4.99.5"/>
    </reaction>
</comment>
<dbReference type="PANTHER" id="PTHR21164">
    <property type="entry name" value="CHORISMATE MUTASE"/>
    <property type="match status" value="1"/>
</dbReference>
<dbReference type="EC" id="5.4.99.5" evidence="1"/>
<dbReference type="PROSITE" id="PS51167">
    <property type="entry name" value="CHORISMATE_MUT_1"/>
    <property type="match status" value="1"/>
</dbReference>
<accession>A0ABW9P2V8</accession>
<dbReference type="InterPro" id="IPR035959">
    <property type="entry name" value="RutC-like_sf"/>
</dbReference>
<keyword evidence="1" id="KW-0028">Amino-acid biosynthesis</keyword>
<reference evidence="2 3" key="1">
    <citation type="submission" date="2019-06" db="EMBL/GenBank/DDBJ databases">
        <title>Comparative genomics and metabolomics analyses of clavulanic acid producing Streptomyces species provides insight into specialized metabolism and evolution of beta-lactam biosynthetic gene clusters.</title>
        <authorList>
            <person name="Moore M.A."/>
            <person name="Cruz-Morales P."/>
            <person name="Barona Gomez F."/>
            <person name="Kapil T."/>
        </authorList>
    </citation>
    <scope>NUCLEOTIDE SEQUENCE [LARGE SCALE GENOMIC DNA]</scope>
    <source>
        <strain evidence="2 3">T-272</strain>
    </source>
</reference>
<evidence type="ECO:0000313" key="2">
    <source>
        <dbReference type="EMBL" id="MQS39716.1"/>
    </source>
</evidence>
<name>A0ABW9P2V8_9ACTN</name>
<sequence>MRAIRGATQVAENTREHILRATTELLAEIMNRNGLTTDDVVSVLFTATPDLNAEFPA</sequence>
<evidence type="ECO:0000313" key="3">
    <source>
        <dbReference type="Proteomes" id="UP000460558"/>
    </source>
</evidence>
<dbReference type="InterPro" id="IPR008243">
    <property type="entry name" value="Chorismate_mutase_AroH"/>
</dbReference>
<evidence type="ECO:0000256" key="1">
    <source>
        <dbReference type="PROSITE-ProRule" id="PRU00514"/>
    </source>
</evidence>